<dbReference type="PANTHER" id="PTHR30349:SF81">
    <property type="entry name" value="TYROSINE RECOMBINASE XERC"/>
    <property type="match status" value="1"/>
</dbReference>
<accession>A0A1F8DYT8</accession>
<dbReference type="GO" id="GO:0006310">
    <property type="term" value="P:DNA recombination"/>
    <property type="evidence" value="ECO:0007669"/>
    <property type="project" value="UniProtKB-KW"/>
</dbReference>
<evidence type="ECO:0000256" key="3">
    <source>
        <dbReference type="ARBA" id="ARBA00023172"/>
    </source>
</evidence>
<evidence type="ECO:0000259" key="6">
    <source>
        <dbReference type="PROSITE" id="PS51900"/>
    </source>
</evidence>
<dbReference type="InterPro" id="IPR010998">
    <property type="entry name" value="Integrase_recombinase_N"/>
</dbReference>
<dbReference type="GO" id="GO:0003677">
    <property type="term" value="F:DNA binding"/>
    <property type="evidence" value="ECO:0007669"/>
    <property type="project" value="UniProtKB-UniRule"/>
</dbReference>
<dbReference type="InterPro" id="IPR050090">
    <property type="entry name" value="Tyrosine_recombinase_XerCD"/>
</dbReference>
<dbReference type="GO" id="GO:0015074">
    <property type="term" value="P:DNA integration"/>
    <property type="evidence" value="ECO:0007669"/>
    <property type="project" value="UniProtKB-KW"/>
</dbReference>
<dbReference type="InterPro" id="IPR002104">
    <property type="entry name" value="Integrase_catalytic"/>
</dbReference>
<gene>
    <name evidence="7" type="ORF">A2610_00130</name>
</gene>
<dbReference type="Gene3D" id="1.10.150.130">
    <property type="match status" value="1"/>
</dbReference>
<name>A0A1F8DYT8_9BACT</name>
<evidence type="ECO:0000313" key="8">
    <source>
        <dbReference type="Proteomes" id="UP000179057"/>
    </source>
</evidence>
<reference evidence="7 8" key="1">
    <citation type="journal article" date="2016" name="Nat. Commun.">
        <title>Thousands of microbial genomes shed light on interconnected biogeochemical processes in an aquifer system.</title>
        <authorList>
            <person name="Anantharaman K."/>
            <person name="Brown C.T."/>
            <person name="Hug L.A."/>
            <person name="Sharon I."/>
            <person name="Castelle C.J."/>
            <person name="Probst A.J."/>
            <person name="Thomas B.C."/>
            <person name="Singh A."/>
            <person name="Wilkins M.J."/>
            <person name="Karaoz U."/>
            <person name="Brodie E.L."/>
            <person name="Williams K.H."/>
            <person name="Hubbard S.S."/>
            <person name="Banfield J.F."/>
        </authorList>
    </citation>
    <scope>NUCLEOTIDE SEQUENCE [LARGE SCALE GENOMIC DNA]</scope>
</reference>
<dbReference type="PROSITE" id="PS51900">
    <property type="entry name" value="CB"/>
    <property type="match status" value="1"/>
</dbReference>
<dbReference type="AlphaFoldDB" id="A0A1F8DYT8"/>
<keyword evidence="3" id="KW-0233">DNA recombination</keyword>
<dbReference type="Gene3D" id="1.10.443.10">
    <property type="entry name" value="Intergrase catalytic core"/>
    <property type="match status" value="1"/>
</dbReference>
<dbReference type="InterPro" id="IPR044068">
    <property type="entry name" value="CB"/>
</dbReference>
<comment type="caution">
    <text evidence="7">The sequence shown here is derived from an EMBL/GenBank/DDBJ whole genome shotgun (WGS) entry which is preliminary data.</text>
</comment>
<evidence type="ECO:0000259" key="5">
    <source>
        <dbReference type="PROSITE" id="PS51898"/>
    </source>
</evidence>
<dbReference type="InterPro" id="IPR013762">
    <property type="entry name" value="Integrase-like_cat_sf"/>
</dbReference>
<dbReference type="EMBL" id="MGIV01000023">
    <property type="protein sequence ID" value="OGM93670.1"/>
    <property type="molecule type" value="Genomic_DNA"/>
</dbReference>
<evidence type="ECO:0000256" key="2">
    <source>
        <dbReference type="ARBA" id="ARBA00023125"/>
    </source>
</evidence>
<organism evidence="7 8">
    <name type="scientific">Candidatus Wolfebacteria bacterium RIFOXYD1_FULL_48_65</name>
    <dbReference type="NCBI Taxonomy" id="1802561"/>
    <lineage>
        <taxon>Bacteria</taxon>
        <taxon>Candidatus Wolfeibacteriota</taxon>
    </lineage>
</organism>
<dbReference type="InterPro" id="IPR004107">
    <property type="entry name" value="Integrase_SAM-like_N"/>
</dbReference>
<dbReference type="SUPFAM" id="SSF56349">
    <property type="entry name" value="DNA breaking-rejoining enzymes"/>
    <property type="match status" value="1"/>
</dbReference>
<dbReference type="NCBIfam" id="NF040815">
    <property type="entry name" value="recomb_XerA_Arch"/>
    <property type="match status" value="1"/>
</dbReference>
<dbReference type="CDD" id="cd00798">
    <property type="entry name" value="INT_XerDC_C"/>
    <property type="match status" value="1"/>
</dbReference>
<feature type="domain" description="Tyr recombinase" evidence="5">
    <location>
        <begin position="113"/>
        <end position="296"/>
    </location>
</feature>
<dbReference type="PANTHER" id="PTHR30349">
    <property type="entry name" value="PHAGE INTEGRASE-RELATED"/>
    <property type="match status" value="1"/>
</dbReference>
<sequence length="308" mass="35810">MRVMDVNILLKEYLDYLEIEKNRSQKTGENYGRYLKKFFEVEGIKSEADITVERVRDFRLHLARSSNGRGEQYSKSTQSYYIIALRNFLKYLIKNDHKVLSPDKIELPKVPARQIEVMEYDELERLLSAVSGGDTKALRDRAILEVLFSTGLRISELCSLNRYMDFDRGEVTVRGKGNKLRVVFLDERSVKEIKNYLEKRGDAEEAMFVSYTKAKSPKVIGRIVPRTVQRLVDFYSRKAGIAKHVHPHMLRHSFATDLLINGADIRSVQEMLGHANIATTQIYTHITNKELKEIHQTFHGRRRKNKSE</sequence>
<evidence type="ECO:0000256" key="1">
    <source>
        <dbReference type="ARBA" id="ARBA00022908"/>
    </source>
</evidence>
<evidence type="ECO:0000256" key="4">
    <source>
        <dbReference type="PROSITE-ProRule" id="PRU01248"/>
    </source>
</evidence>
<protein>
    <recommendedName>
        <fullName evidence="9">Tyrosine recombinase XerC</fullName>
    </recommendedName>
</protein>
<proteinExistence type="predicted"/>
<dbReference type="Pfam" id="PF02899">
    <property type="entry name" value="Phage_int_SAM_1"/>
    <property type="match status" value="1"/>
</dbReference>
<dbReference type="InterPro" id="IPR011010">
    <property type="entry name" value="DNA_brk_join_enz"/>
</dbReference>
<evidence type="ECO:0008006" key="9">
    <source>
        <dbReference type="Google" id="ProtNLM"/>
    </source>
</evidence>
<dbReference type="Pfam" id="PF00589">
    <property type="entry name" value="Phage_integrase"/>
    <property type="match status" value="1"/>
</dbReference>
<dbReference type="Proteomes" id="UP000179057">
    <property type="component" value="Unassembled WGS sequence"/>
</dbReference>
<feature type="domain" description="Core-binding (CB)" evidence="6">
    <location>
        <begin position="4"/>
        <end position="93"/>
    </location>
</feature>
<evidence type="ECO:0000313" key="7">
    <source>
        <dbReference type="EMBL" id="OGM93670.1"/>
    </source>
</evidence>
<keyword evidence="2 4" id="KW-0238">DNA-binding</keyword>
<dbReference type="PROSITE" id="PS51898">
    <property type="entry name" value="TYR_RECOMBINASE"/>
    <property type="match status" value="1"/>
</dbReference>
<keyword evidence="1" id="KW-0229">DNA integration</keyword>